<dbReference type="Gene3D" id="2.40.128.150">
    <property type="entry name" value="Cysteine proteinases"/>
    <property type="match status" value="1"/>
</dbReference>
<dbReference type="STRING" id="416943.SAMN05445871_4842"/>
<reference evidence="4" key="1">
    <citation type="submission" date="2016-10" db="EMBL/GenBank/DDBJ databases">
        <authorList>
            <person name="Varghese N."/>
            <person name="Submissions S."/>
        </authorList>
    </citation>
    <scope>NUCLEOTIDE SEQUENCE [LARGE SCALE GENOMIC DNA]</scope>
    <source>
        <strain evidence="4">LMG 26416</strain>
    </source>
</reference>
<dbReference type="PANTHER" id="PTHR11786:SF0">
    <property type="entry name" value="ARYLAMINE N-ACETYLTRANSFERASE 4-RELATED"/>
    <property type="match status" value="1"/>
</dbReference>
<sequence>MSDTRLLDRYLSRIGYHGERAATLAALRELHRLHPPAIPFENLDPLAGRPVAIDLDSIAAKLVDRRRGGYCFEHNTLFAHALTQFGFRVTPLAARVLIGGGPDAITPRTHMLLRVDIDGDAWIADVGFGGVTLCAPLALASRDAQPTPHEPARIDEAPDGAYTLSVQMGDAWKPIYRFDLARAESVDYEVANWYTSTSPDVLFTGNLLACRPLPEGRAILFNDRYSECDPQWRRTERTLGSARELETCLRERFGIDTAGFDVDALYARVAGRGASL</sequence>
<dbReference type="PRINTS" id="PR01543">
    <property type="entry name" value="ANATRNSFRASE"/>
</dbReference>
<name>A0A1H7UIJ6_9BURK</name>
<accession>A0A1H7UIJ6</accession>
<keyword evidence="4" id="KW-1185">Reference proteome</keyword>
<dbReference type="Gene3D" id="3.30.2140.10">
    <property type="entry name" value="Arylamine N-acetyltransferase"/>
    <property type="match status" value="1"/>
</dbReference>
<evidence type="ECO:0000256" key="1">
    <source>
        <dbReference type="ARBA" id="ARBA00006547"/>
    </source>
</evidence>
<dbReference type="SUPFAM" id="SSF54001">
    <property type="entry name" value="Cysteine proteinases"/>
    <property type="match status" value="1"/>
</dbReference>
<protein>
    <submittedName>
        <fullName evidence="3">N-hydroxyarylamine O-acetyltransferase</fullName>
    </submittedName>
</protein>
<evidence type="ECO:0000313" key="3">
    <source>
        <dbReference type="EMBL" id="SEL96853.1"/>
    </source>
</evidence>
<dbReference type="InterPro" id="IPR038765">
    <property type="entry name" value="Papain-like_cys_pep_sf"/>
</dbReference>
<dbReference type="RefSeq" id="WP_090549810.1">
    <property type="nucleotide sequence ID" value="NZ_FNSR01000002.1"/>
</dbReference>
<comment type="similarity">
    <text evidence="1 2">Belongs to the arylamine N-acetyltransferase family.</text>
</comment>
<organism evidence="3 4">
    <name type="scientific">Paraburkholderia caballeronis</name>
    <dbReference type="NCBI Taxonomy" id="416943"/>
    <lineage>
        <taxon>Bacteria</taxon>
        <taxon>Pseudomonadati</taxon>
        <taxon>Pseudomonadota</taxon>
        <taxon>Betaproteobacteria</taxon>
        <taxon>Burkholderiales</taxon>
        <taxon>Burkholderiaceae</taxon>
        <taxon>Paraburkholderia</taxon>
    </lineage>
</organism>
<dbReference type="OrthoDB" id="7181050at2"/>
<dbReference type="PANTHER" id="PTHR11786">
    <property type="entry name" value="N-HYDROXYARYLAMINE O-ACETYLTRANSFERASE"/>
    <property type="match status" value="1"/>
</dbReference>
<dbReference type="EMBL" id="FOAJ01000019">
    <property type="protein sequence ID" value="SEL96853.1"/>
    <property type="molecule type" value="Genomic_DNA"/>
</dbReference>
<dbReference type="AlphaFoldDB" id="A0A1H7UIJ6"/>
<evidence type="ECO:0000256" key="2">
    <source>
        <dbReference type="RuleBase" id="RU003452"/>
    </source>
</evidence>
<gene>
    <name evidence="3" type="ORF">SAMN05192542_11963</name>
</gene>
<dbReference type="InterPro" id="IPR001447">
    <property type="entry name" value="Arylamine_N-AcTrfase"/>
</dbReference>
<dbReference type="GO" id="GO:0016407">
    <property type="term" value="F:acetyltransferase activity"/>
    <property type="evidence" value="ECO:0007669"/>
    <property type="project" value="InterPro"/>
</dbReference>
<keyword evidence="3" id="KW-0808">Transferase</keyword>
<proteinExistence type="inferred from homology"/>
<dbReference type="Pfam" id="PF00797">
    <property type="entry name" value="Acetyltransf_2"/>
    <property type="match status" value="1"/>
</dbReference>
<evidence type="ECO:0000313" key="4">
    <source>
        <dbReference type="Proteomes" id="UP000199120"/>
    </source>
</evidence>
<dbReference type="Proteomes" id="UP000199120">
    <property type="component" value="Unassembled WGS sequence"/>
</dbReference>